<sequence>MLTNSIIFQQSKTFINLSEIHTDAELHIWALYFDFQNLVNNNDDLPDIHVFLTSSFRNDFLVSIERNEYIVNDPRLLKAELKTTQWEYLIDKLDSYSQLKTEEKTRLFKVLIRLCFYSLILELSNSDKNCTDDNFNYEILLAKYMLNMEEEHSFSIKELIEYALNIKGPSEIKVKLWYLVCQYYVKMDHQLEKLQHYIKLYEISVVELEGTLSKNKSLELNSRFHRMNAFVPQLNEDMEGMSVQMNLCENLALKIRCNNSTEEVLKRSILFPIFESRVKEYLIRNDLDRSIVFAEKLIDLQPNSGVGHMLLGQLYAEKEQYTLSKNAYLKSARLSPLTAEIAYFMAGQCAQQLNEYEEAITYYTTSLTFDPEGYANYECLIELSKEIEDSALEHWAEEALKALEVEEEKEEKTLPYQEAMFKE</sequence>
<dbReference type="PROSITE" id="PS50005">
    <property type="entry name" value="TPR"/>
    <property type="match status" value="1"/>
</dbReference>
<dbReference type="RefSeq" id="WP_169663712.1">
    <property type="nucleotide sequence ID" value="NZ_CP076133.1"/>
</dbReference>
<keyword evidence="3" id="KW-1185">Reference proteome</keyword>
<protein>
    <submittedName>
        <fullName evidence="2">Tetratricopeptide repeat protein</fullName>
    </submittedName>
</protein>
<dbReference type="InterPro" id="IPR011990">
    <property type="entry name" value="TPR-like_helical_dom_sf"/>
</dbReference>
<accession>A0AAX1N9G1</accession>
<reference evidence="2 3" key="1">
    <citation type="submission" date="2021-05" db="EMBL/GenBank/DDBJ databases">
        <title>Comparative genomic studies on the polysaccharide-degrading batcterial strains of the Flammeovirga genus.</title>
        <authorList>
            <person name="Zewei F."/>
            <person name="Zheng Z."/>
            <person name="Yu L."/>
            <person name="Ruyue G."/>
            <person name="Yanhong M."/>
            <person name="Yuanyuan C."/>
            <person name="Jingyan G."/>
            <person name="Wenjun H."/>
        </authorList>
    </citation>
    <scope>NUCLEOTIDE SEQUENCE [LARGE SCALE GENOMIC DNA]</scope>
    <source>
        <strain evidence="2 3">NBRC:100898</strain>
    </source>
</reference>
<organism evidence="2 3">
    <name type="scientific">Flammeovirga yaeyamensis</name>
    <dbReference type="NCBI Taxonomy" id="367791"/>
    <lineage>
        <taxon>Bacteria</taxon>
        <taxon>Pseudomonadati</taxon>
        <taxon>Bacteroidota</taxon>
        <taxon>Cytophagia</taxon>
        <taxon>Cytophagales</taxon>
        <taxon>Flammeovirgaceae</taxon>
        <taxon>Flammeovirga</taxon>
    </lineage>
</organism>
<keyword evidence="1" id="KW-0802">TPR repeat</keyword>
<dbReference type="Pfam" id="PF13181">
    <property type="entry name" value="TPR_8"/>
    <property type="match status" value="2"/>
</dbReference>
<feature type="repeat" description="TPR" evidence="1">
    <location>
        <begin position="340"/>
        <end position="373"/>
    </location>
</feature>
<proteinExistence type="predicted"/>
<name>A0AAX1N9G1_9BACT</name>
<dbReference type="Proteomes" id="UP000678679">
    <property type="component" value="Chromosome 2"/>
</dbReference>
<dbReference type="EMBL" id="CP076133">
    <property type="protein sequence ID" value="QWG04224.1"/>
    <property type="molecule type" value="Genomic_DNA"/>
</dbReference>
<dbReference type="InterPro" id="IPR019734">
    <property type="entry name" value="TPR_rpt"/>
</dbReference>
<dbReference type="SUPFAM" id="SSF48452">
    <property type="entry name" value="TPR-like"/>
    <property type="match status" value="1"/>
</dbReference>
<evidence type="ECO:0000256" key="1">
    <source>
        <dbReference type="PROSITE-ProRule" id="PRU00339"/>
    </source>
</evidence>
<dbReference type="KEGG" id="fya:KMW28_25360"/>
<evidence type="ECO:0000313" key="3">
    <source>
        <dbReference type="Proteomes" id="UP000678679"/>
    </source>
</evidence>
<dbReference type="SMART" id="SM00028">
    <property type="entry name" value="TPR"/>
    <property type="match status" value="3"/>
</dbReference>
<dbReference type="Gene3D" id="1.25.40.10">
    <property type="entry name" value="Tetratricopeptide repeat domain"/>
    <property type="match status" value="1"/>
</dbReference>
<gene>
    <name evidence="2" type="ORF">KMW28_25360</name>
</gene>
<dbReference type="AlphaFoldDB" id="A0AAX1N9G1"/>
<evidence type="ECO:0000313" key="2">
    <source>
        <dbReference type="EMBL" id="QWG04224.1"/>
    </source>
</evidence>